<proteinExistence type="predicted"/>
<name>A0A438JE83_VITVI</name>
<dbReference type="AlphaFoldDB" id="A0A438JE83"/>
<evidence type="ECO:0000313" key="3">
    <source>
        <dbReference type="Proteomes" id="UP000288805"/>
    </source>
</evidence>
<reference evidence="2 3" key="1">
    <citation type="journal article" date="2018" name="PLoS Genet.">
        <title>Population sequencing reveals clonal diversity and ancestral inbreeding in the grapevine cultivar Chardonnay.</title>
        <authorList>
            <person name="Roach M.J."/>
            <person name="Johnson D.L."/>
            <person name="Bohlmann J."/>
            <person name="van Vuuren H.J."/>
            <person name="Jones S.J."/>
            <person name="Pretorius I.S."/>
            <person name="Schmidt S.A."/>
            <person name="Borneman A.R."/>
        </authorList>
    </citation>
    <scope>NUCLEOTIDE SEQUENCE [LARGE SCALE GENOMIC DNA]</scope>
    <source>
        <strain evidence="3">cv. Chardonnay</strain>
        <tissue evidence="2">Leaf</tissue>
    </source>
</reference>
<dbReference type="OrthoDB" id="1166520at2759"/>
<dbReference type="SUPFAM" id="SSF117281">
    <property type="entry name" value="Kelch motif"/>
    <property type="match status" value="1"/>
</dbReference>
<evidence type="ECO:0000313" key="2">
    <source>
        <dbReference type="EMBL" id="RVX07244.1"/>
    </source>
</evidence>
<dbReference type="InterPro" id="IPR015915">
    <property type="entry name" value="Kelch-typ_b-propeller"/>
</dbReference>
<feature type="region of interest" description="Disordered" evidence="1">
    <location>
        <begin position="334"/>
        <end position="374"/>
    </location>
</feature>
<evidence type="ECO:0000256" key="1">
    <source>
        <dbReference type="SAM" id="MobiDB-lite"/>
    </source>
</evidence>
<protein>
    <submittedName>
        <fullName evidence="2">Uncharacterized protein</fullName>
    </submittedName>
</protein>
<dbReference type="Proteomes" id="UP000288805">
    <property type="component" value="Unassembled WGS sequence"/>
</dbReference>
<gene>
    <name evidence="2" type="ORF">CK203_022545</name>
</gene>
<accession>A0A438JE83</accession>
<sequence length="438" mass="49047">MEGEGVLLIATKQRLLVVDLTKLQNLDSTDTEFPAAPLSAVEVFNFVEKGFPFGASFFMRESKLYMVGGEKTRAGLSQEELCTPSSANLDESFGERGLSPYIYFSDLTTLDSITQFCEHTLTMLAPKTSPIIEEIEGKIYALSGPSCHYEDFLPAPAFEVYDPSLDLLEALPLPLFYQENSYDGSDNIIRDYSVVGTTIYVRAGDNYYSYSVNDRKWDFLGNSEHEIPVQAPLLPGINGKFVPAYKDILICFSLHALSALMLPQDGGPPLIQFLHEVYEDRLDMHSWREVGAVVAIGEHAMCVIRPKVVEIENVILHRIYVATFRVEKLNSSSPAPKLAKTASNSQTSDHDSDVQDTADSSPIQDSDNSAPIQDSNHSVPFLSVTCLSKGFYNLPEWGCERPKIRSAFFHRWSIRNAFLGHFYGLKFLQSKLVDWFED</sequence>
<comment type="caution">
    <text evidence="2">The sequence shown here is derived from an EMBL/GenBank/DDBJ whole genome shotgun (WGS) entry which is preliminary data.</text>
</comment>
<organism evidence="2 3">
    <name type="scientific">Vitis vinifera</name>
    <name type="common">Grape</name>
    <dbReference type="NCBI Taxonomy" id="29760"/>
    <lineage>
        <taxon>Eukaryota</taxon>
        <taxon>Viridiplantae</taxon>
        <taxon>Streptophyta</taxon>
        <taxon>Embryophyta</taxon>
        <taxon>Tracheophyta</taxon>
        <taxon>Spermatophyta</taxon>
        <taxon>Magnoliopsida</taxon>
        <taxon>eudicotyledons</taxon>
        <taxon>Gunneridae</taxon>
        <taxon>Pentapetalae</taxon>
        <taxon>rosids</taxon>
        <taxon>Vitales</taxon>
        <taxon>Vitaceae</taxon>
        <taxon>Viteae</taxon>
        <taxon>Vitis</taxon>
    </lineage>
</organism>
<dbReference type="EMBL" id="QGNW01000046">
    <property type="protein sequence ID" value="RVX07244.1"/>
    <property type="molecule type" value="Genomic_DNA"/>
</dbReference>
<feature type="compositionally biased region" description="Polar residues" evidence="1">
    <location>
        <begin position="355"/>
        <end position="374"/>
    </location>
</feature>